<organism evidence="2 3">
    <name type="scientific">Archangium minus</name>
    <dbReference type="NCBI Taxonomy" id="83450"/>
    <lineage>
        <taxon>Bacteria</taxon>
        <taxon>Pseudomonadati</taxon>
        <taxon>Myxococcota</taxon>
        <taxon>Myxococcia</taxon>
        <taxon>Myxococcales</taxon>
        <taxon>Cystobacterineae</taxon>
        <taxon>Archangiaceae</taxon>
        <taxon>Archangium</taxon>
    </lineage>
</organism>
<dbReference type="PANTHER" id="PTHR43798:SF33">
    <property type="entry name" value="HYDROLASE, PUTATIVE (AFU_ORTHOLOGUE AFUA_2G14860)-RELATED"/>
    <property type="match status" value="1"/>
</dbReference>
<name>A0ABY9X5R1_9BACT</name>
<dbReference type="PANTHER" id="PTHR43798">
    <property type="entry name" value="MONOACYLGLYCEROL LIPASE"/>
    <property type="match status" value="1"/>
</dbReference>
<dbReference type="RefSeq" id="WP_395810163.1">
    <property type="nucleotide sequence ID" value="NZ_CP043494.1"/>
</dbReference>
<sequence>MMPKDVVLTLWRGQVETHVKVAGKGPPLVYFHSASGLKWDGWLSRLAERFTVYAPEHPGTSAGLPNAIHAIDSLWELVLFYDELFDALNLERPSVMGHSFGGMVAAELAATKSERVGKLVLVSPVGLWRDDAPVFNWMISSPEQVFQASFHDPRSEKAQQAFAFPTDPEQMKEAIVRATWSLACTGKFTWPIPDKGLKRRMHRIKAPTLLVWGQSDRIVPVVYAEEFRQRIPQAQVRLFERSGHLPHIEEEEAVTAAIEEFLR</sequence>
<dbReference type="Pfam" id="PF00561">
    <property type="entry name" value="Abhydrolase_1"/>
    <property type="match status" value="1"/>
</dbReference>
<protein>
    <submittedName>
        <fullName evidence="2">Alpha/beta hydrolase</fullName>
    </submittedName>
</protein>
<dbReference type="PRINTS" id="PR00111">
    <property type="entry name" value="ABHYDROLASE"/>
</dbReference>
<dbReference type="Gene3D" id="3.40.50.1820">
    <property type="entry name" value="alpha/beta hydrolase"/>
    <property type="match status" value="1"/>
</dbReference>
<dbReference type="GO" id="GO:0016787">
    <property type="term" value="F:hydrolase activity"/>
    <property type="evidence" value="ECO:0007669"/>
    <property type="project" value="UniProtKB-KW"/>
</dbReference>
<gene>
    <name evidence="2" type="ORF">F0U60_46325</name>
</gene>
<evidence type="ECO:0000313" key="3">
    <source>
        <dbReference type="Proteomes" id="UP001611383"/>
    </source>
</evidence>
<feature type="domain" description="AB hydrolase-1" evidence="1">
    <location>
        <begin position="26"/>
        <end position="250"/>
    </location>
</feature>
<keyword evidence="2" id="KW-0378">Hydrolase</keyword>
<dbReference type="EMBL" id="CP043494">
    <property type="protein sequence ID" value="WNG50726.1"/>
    <property type="molecule type" value="Genomic_DNA"/>
</dbReference>
<dbReference type="Proteomes" id="UP001611383">
    <property type="component" value="Chromosome"/>
</dbReference>
<accession>A0ABY9X5R1</accession>
<evidence type="ECO:0000313" key="2">
    <source>
        <dbReference type="EMBL" id="WNG50726.1"/>
    </source>
</evidence>
<evidence type="ECO:0000259" key="1">
    <source>
        <dbReference type="Pfam" id="PF00561"/>
    </source>
</evidence>
<reference evidence="2 3" key="1">
    <citation type="submission" date="2019-08" db="EMBL/GenBank/DDBJ databases">
        <title>Archangium and Cystobacter genomes.</title>
        <authorList>
            <person name="Chen I.-C.K."/>
            <person name="Wielgoss S."/>
        </authorList>
    </citation>
    <scope>NUCLEOTIDE SEQUENCE [LARGE SCALE GENOMIC DNA]</scope>
    <source>
        <strain evidence="2 3">Cbm 6</strain>
    </source>
</reference>
<dbReference type="InterPro" id="IPR029058">
    <property type="entry name" value="AB_hydrolase_fold"/>
</dbReference>
<dbReference type="InterPro" id="IPR000073">
    <property type="entry name" value="AB_hydrolase_1"/>
</dbReference>
<dbReference type="SUPFAM" id="SSF53474">
    <property type="entry name" value="alpha/beta-Hydrolases"/>
    <property type="match status" value="1"/>
</dbReference>
<proteinExistence type="predicted"/>
<dbReference type="InterPro" id="IPR050266">
    <property type="entry name" value="AB_hydrolase_sf"/>
</dbReference>
<keyword evidence="3" id="KW-1185">Reference proteome</keyword>